<dbReference type="Proteomes" id="UP001146793">
    <property type="component" value="Unassembled WGS sequence"/>
</dbReference>
<dbReference type="Pfam" id="PF08616">
    <property type="entry name" value="SPA"/>
    <property type="match status" value="1"/>
</dbReference>
<dbReference type="PANTHER" id="PTHR28245:SF1">
    <property type="entry name" value="ARF3-INTERACTING PROTEIN 1"/>
    <property type="match status" value="1"/>
</dbReference>
<name>A0AAV7Z3V1_9EUKA</name>
<dbReference type="EMBL" id="JANTQA010000045">
    <property type="protein sequence ID" value="KAJ3434289.1"/>
    <property type="molecule type" value="Genomic_DNA"/>
</dbReference>
<dbReference type="PANTHER" id="PTHR28245">
    <property type="entry name" value="ARF3-INTERACTING PROTEIN 1"/>
    <property type="match status" value="1"/>
</dbReference>
<dbReference type="Gene3D" id="1.25.10.10">
    <property type="entry name" value="Leucine-rich Repeat Variant"/>
    <property type="match status" value="1"/>
</dbReference>
<proteinExistence type="predicted"/>
<dbReference type="SUPFAM" id="SSF48371">
    <property type="entry name" value="ARM repeat"/>
    <property type="match status" value="1"/>
</dbReference>
<evidence type="ECO:0000313" key="3">
    <source>
        <dbReference type="Proteomes" id="UP001146793"/>
    </source>
</evidence>
<dbReference type="InterPro" id="IPR016024">
    <property type="entry name" value="ARM-type_fold"/>
</dbReference>
<reference evidence="2" key="1">
    <citation type="submission" date="2022-08" db="EMBL/GenBank/DDBJ databases">
        <title>Novel sulphate-reducing endosymbionts in the free-living metamonad Anaeramoeba.</title>
        <authorList>
            <person name="Jerlstrom-Hultqvist J."/>
            <person name="Cepicka I."/>
            <person name="Gallot-Lavallee L."/>
            <person name="Salas-Leiva D."/>
            <person name="Curtis B.A."/>
            <person name="Zahonova K."/>
            <person name="Pipaliya S."/>
            <person name="Dacks J."/>
            <person name="Roger A.J."/>
        </authorList>
    </citation>
    <scope>NUCLEOTIDE SEQUENCE</scope>
    <source>
        <strain evidence="2">Busselton2</strain>
    </source>
</reference>
<comment type="caution">
    <text evidence="2">The sequence shown here is derived from an EMBL/GenBank/DDBJ whole genome shotgun (WGS) entry which is preliminary data.</text>
</comment>
<dbReference type="InterPro" id="IPR052809">
    <property type="entry name" value="Actin_polarity_regulatory"/>
</dbReference>
<organism evidence="2 3">
    <name type="scientific">Anaeramoeba flamelloides</name>
    <dbReference type="NCBI Taxonomy" id="1746091"/>
    <lineage>
        <taxon>Eukaryota</taxon>
        <taxon>Metamonada</taxon>
        <taxon>Anaeramoebidae</taxon>
        <taxon>Anaeramoeba</taxon>
    </lineage>
</organism>
<dbReference type="GO" id="GO:0051666">
    <property type="term" value="P:actin cortical patch localization"/>
    <property type="evidence" value="ECO:0007669"/>
    <property type="project" value="TreeGrafter"/>
</dbReference>
<dbReference type="AlphaFoldDB" id="A0AAV7Z3V1"/>
<evidence type="ECO:0000313" key="2">
    <source>
        <dbReference type="EMBL" id="KAJ3434289.1"/>
    </source>
</evidence>
<dbReference type="PROSITE" id="PS50211">
    <property type="entry name" value="DENN"/>
    <property type="match status" value="1"/>
</dbReference>
<dbReference type="InterPro" id="IPR011989">
    <property type="entry name" value="ARM-like"/>
</dbReference>
<dbReference type="InterPro" id="IPR037516">
    <property type="entry name" value="Tripartite_DENN"/>
</dbReference>
<protein>
    <submittedName>
        <fullName evidence="2">Arf3-interacting protein</fullName>
    </submittedName>
</protein>
<dbReference type="Pfam" id="PF07792">
    <property type="entry name" value="Afi1"/>
    <property type="match status" value="1"/>
</dbReference>
<feature type="domain" description="UDENN" evidence="1">
    <location>
        <begin position="13"/>
        <end position="394"/>
    </location>
</feature>
<accession>A0AAV7Z3V1</accession>
<gene>
    <name evidence="2" type="ORF">M0812_20358</name>
</gene>
<dbReference type="InterPro" id="IPR012860">
    <property type="entry name" value="Afi1_N"/>
</dbReference>
<sequence length="864" mass="98202">MSKKLKKLKKPIFSISIAEFDIDIGNTLTKRFPDFKFEKYNYQSLANLVIPDGAHIHKSDHTYLVLGCAGEKGFPSETCEESYVFGIGIFVCIHDETVRRGAKQSSILLLSKLPYFPLYLPLLKTTLTKYMLNPNISHIKTLYKALNENLQKGNQLKLWGETIPLNIPRYAIDEFPGASLVELVKLFKMDTMLLWYAMLQRSRIFVIGQPAGKVSNCVISTPLLVQPLKGYTGFLVPYVALTDVHLIEKPSFIAGSTNPIFSMRPEWCDFVASFATGTVTQNKEEKIKITGSDREHIKNVLSGVNDNKSESWVREQFTEYTEKILQSWANGNPKSSHKKYLPNFTKTQLFEGYVQELSNRITQLKPEEKKSPKDFLGILSDENEELGALEKTKTLYTLHGNLVNLTAIEEACDLEGVKIMSKFLGEKSAQVRKYATGVISQLSLCVKGQLSVMSGSILEQIVALLDDKMSNVQNAACYCLMKISSLYIGADSLVERGVHLKFKEMIEKSTDLKLKSTAAQALVQIYNFLPNIEKVDIGGFTKEFESVDPKYVSNLIKLFDLYERELPKRIEPSNELKKHLTGLKSDNSENRVLATQYLLTDLVSKPQMIQELILTDSLDIIFENEKLNPPDHKLSQLCVDVLVIAVDTFAGRVEIIKNRFINRALTQLRTTSDPLYIFYILRFLEVASQHKNTAGIIVENDGLKIAVQTVLKHISRPMFNTLTLPGLGIIKYLYLSLSEKKSEFFEHAKALEPFFVHPTKRFVSQPSHDREIQDSLLKIIKLAEFNMDEVMKNSLKRESLEKKFTEYHGSDKKEKFGISFSENSLLKNYTLEQLVPKMPEKRKNEVKEFIEFMKAPFDGETGLN</sequence>
<evidence type="ECO:0000259" key="1">
    <source>
        <dbReference type="PROSITE" id="PS50211"/>
    </source>
</evidence>
<dbReference type="GO" id="GO:0005886">
    <property type="term" value="C:plasma membrane"/>
    <property type="evidence" value="ECO:0007669"/>
    <property type="project" value="TreeGrafter"/>
</dbReference>